<proteinExistence type="predicted"/>
<name>X1CA93_9ZZZZ</name>
<gene>
    <name evidence="1" type="ORF">S01H4_40685</name>
</gene>
<dbReference type="InterPro" id="IPR036514">
    <property type="entry name" value="SGNH_hydro_sf"/>
</dbReference>
<protein>
    <submittedName>
        <fullName evidence="1">Uncharacterized protein</fullName>
    </submittedName>
</protein>
<dbReference type="AlphaFoldDB" id="X1CA93"/>
<dbReference type="Gene3D" id="3.40.50.1110">
    <property type="entry name" value="SGNH hydrolase"/>
    <property type="match status" value="1"/>
</dbReference>
<dbReference type="EMBL" id="BART01022188">
    <property type="protein sequence ID" value="GAG93293.1"/>
    <property type="molecule type" value="Genomic_DNA"/>
</dbReference>
<accession>X1CA93</accession>
<comment type="caution">
    <text evidence="1">The sequence shown here is derived from an EMBL/GenBank/DDBJ whole genome shotgun (WGS) entry which is preliminary data.</text>
</comment>
<organism evidence="1">
    <name type="scientific">marine sediment metagenome</name>
    <dbReference type="NCBI Taxonomy" id="412755"/>
    <lineage>
        <taxon>unclassified sequences</taxon>
        <taxon>metagenomes</taxon>
        <taxon>ecological metagenomes</taxon>
    </lineage>
</organism>
<reference evidence="1" key="1">
    <citation type="journal article" date="2014" name="Front. Microbiol.">
        <title>High frequency of phylogenetically diverse reductive dehalogenase-homologous genes in deep subseafloor sedimentary metagenomes.</title>
        <authorList>
            <person name="Kawai M."/>
            <person name="Futagami T."/>
            <person name="Toyoda A."/>
            <person name="Takaki Y."/>
            <person name="Nishi S."/>
            <person name="Hori S."/>
            <person name="Arai W."/>
            <person name="Tsubouchi T."/>
            <person name="Morono Y."/>
            <person name="Uchiyama I."/>
            <person name="Ito T."/>
            <person name="Fujiyama A."/>
            <person name="Inagaki F."/>
            <person name="Takami H."/>
        </authorList>
    </citation>
    <scope>NUCLEOTIDE SEQUENCE</scope>
    <source>
        <strain evidence="1">Expedition CK06-06</strain>
    </source>
</reference>
<feature type="non-terminal residue" evidence="1">
    <location>
        <position position="97"/>
    </location>
</feature>
<sequence length="97" mass="11044">MAQGRINNLQDKIIIVDMEQGAAIDYRLQPAGDMWDNLHPYETGYSKIADVWFFDGLEGVLPYVHSTEVVLDRIEIEGPASVNENSSEQYNSRAYYT</sequence>
<evidence type="ECO:0000313" key="1">
    <source>
        <dbReference type="EMBL" id="GAG93293.1"/>
    </source>
</evidence>